<gene>
    <name evidence="9" type="ORF">FXF36_11660</name>
</gene>
<dbReference type="KEGG" id="pxv:FXF36_11660"/>
<evidence type="ECO:0000259" key="8">
    <source>
        <dbReference type="Pfam" id="PF02108"/>
    </source>
</evidence>
<keyword evidence="6" id="KW-1006">Bacterial flagellum protein export</keyword>
<sequence length="301" mass="33860">MSLLSSHNVVYGFLVAPNTPNEDGEVDELVIDSNDRARELIMKQEKAYKAKLLDEERERRLAEMRESGAEIPEGMDPDEFLGLADSIMEDSDEEVVDIGPDREALLAEAREEAQRIIDDANAQAEEILNAAQLNADAMRNLARQDGEKEGYNEGTQRAAIELANAQDNMRSEIQRIENEFMEKQIGMEREIVEMCLPVFERVFNAELSGKKDVIYHLLDHCIMKIERTGQMQIKVNDANAEFIKSKKDEIQGKIGAEVGLDIIADPLLNDSQCIIETDGGIFDCSIDTELDNLIREIRALS</sequence>
<comment type="function">
    <text evidence="1">Needed for flagellar regrowth and assembly.</text>
</comment>
<dbReference type="PANTHER" id="PTHR34982">
    <property type="entry name" value="YOP PROTEINS TRANSLOCATION PROTEIN L"/>
    <property type="match status" value="1"/>
</dbReference>
<dbReference type="Pfam" id="PF02108">
    <property type="entry name" value="FliH"/>
    <property type="match status" value="1"/>
</dbReference>
<feature type="coiled-coil region" evidence="7">
    <location>
        <begin position="106"/>
        <end position="179"/>
    </location>
</feature>
<evidence type="ECO:0000313" key="10">
    <source>
        <dbReference type="Proteomes" id="UP000327030"/>
    </source>
</evidence>
<dbReference type="InterPro" id="IPR018035">
    <property type="entry name" value="Flagellar_FliH/T3SS_HrpE"/>
</dbReference>
<evidence type="ECO:0000256" key="3">
    <source>
        <dbReference type="ARBA" id="ARBA00022448"/>
    </source>
</evidence>
<name>A0A5P6VT63_PSEXY</name>
<evidence type="ECO:0000256" key="1">
    <source>
        <dbReference type="ARBA" id="ARBA00003041"/>
    </source>
</evidence>
<feature type="domain" description="Flagellar assembly protein FliH/Type III secretion system HrpE" evidence="8">
    <location>
        <begin position="166"/>
        <end position="292"/>
    </location>
</feature>
<accession>A0A5P6VT63</accession>
<comment type="similarity">
    <text evidence="2">Belongs to the FliH family.</text>
</comment>
<protein>
    <recommendedName>
        <fullName evidence="8">Flagellar assembly protein FliH/Type III secretion system HrpE domain-containing protein</fullName>
    </recommendedName>
</protein>
<evidence type="ECO:0000256" key="4">
    <source>
        <dbReference type="ARBA" id="ARBA00022795"/>
    </source>
</evidence>
<keyword evidence="5" id="KW-0653">Protein transport</keyword>
<evidence type="ECO:0000256" key="6">
    <source>
        <dbReference type="ARBA" id="ARBA00023225"/>
    </source>
</evidence>
<dbReference type="GO" id="GO:0044781">
    <property type="term" value="P:bacterial-type flagellum organization"/>
    <property type="evidence" value="ECO:0007669"/>
    <property type="project" value="UniProtKB-KW"/>
</dbReference>
<proteinExistence type="inferred from homology"/>
<keyword evidence="4" id="KW-1005">Bacterial flagellum biogenesis</keyword>
<dbReference type="GO" id="GO:0005829">
    <property type="term" value="C:cytosol"/>
    <property type="evidence" value="ECO:0007669"/>
    <property type="project" value="TreeGrafter"/>
</dbReference>
<dbReference type="PANTHER" id="PTHR34982:SF1">
    <property type="entry name" value="FLAGELLAR ASSEMBLY PROTEIN FLIH"/>
    <property type="match status" value="1"/>
</dbReference>
<dbReference type="AlphaFoldDB" id="A0A5P6VT63"/>
<dbReference type="Proteomes" id="UP000327030">
    <property type="component" value="Chromosome 1"/>
</dbReference>
<evidence type="ECO:0000256" key="5">
    <source>
        <dbReference type="ARBA" id="ARBA00022927"/>
    </source>
</evidence>
<keyword evidence="7" id="KW-0175">Coiled coil</keyword>
<evidence type="ECO:0000256" key="7">
    <source>
        <dbReference type="SAM" id="Coils"/>
    </source>
</evidence>
<dbReference type="GO" id="GO:0015031">
    <property type="term" value="P:protein transport"/>
    <property type="evidence" value="ECO:0007669"/>
    <property type="project" value="UniProtKB-KW"/>
</dbReference>
<keyword evidence="3" id="KW-0813">Transport</keyword>
<organism evidence="9 10">
    <name type="scientific">Pseudobutyrivibrio xylanivorans</name>
    <dbReference type="NCBI Taxonomy" id="185007"/>
    <lineage>
        <taxon>Bacteria</taxon>
        <taxon>Bacillati</taxon>
        <taxon>Bacillota</taxon>
        <taxon>Clostridia</taxon>
        <taxon>Lachnospirales</taxon>
        <taxon>Lachnospiraceae</taxon>
        <taxon>Pseudobutyrivibrio</taxon>
    </lineage>
</organism>
<reference evidence="10" key="1">
    <citation type="submission" date="2019-08" db="EMBL/GenBank/DDBJ databases">
        <title>Complete Genome Sequence of the Polysaccharide-Degrading Rumen Bacterium Pseudobutyrivibrio xylanivorans MA3014.</title>
        <authorList>
            <person name="Palevich N."/>
            <person name="Maclean P.H."/>
            <person name="Kelly W.J."/>
            <person name="Leahy S.C."/>
            <person name="Rakonjac J."/>
            <person name="Attwood G.T."/>
        </authorList>
    </citation>
    <scope>NUCLEOTIDE SEQUENCE [LARGE SCALE GENOMIC DNA]</scope>
    <source>
        <strain evidence="10">MA3014</strain>
    </source>
</reference>
<evidence type="ECO:0000256" key="2">
    <source>
        <dbReference type="ARBA" id="ARBA00006602"/>
    </source>
</evidence>
<dbReference type="InterPro" id="IPR051472">
    <property type="entry name" value="T3SS_Stator/FliH"/>
</dbReference>
<dbReference type="OrthoDB" id="9786341at2"/>
<dbReference type="Gene3D" id="1.20.5.2950">
    <property type="match status" value="1"/>
</dbReference>
<evidence type="ECO:0000313" key="9">
    <source>
        <dbReference type="EMBL" id="QFJ55478.1"/>
    </source>
</evidence>
<dbReference type="EMBL" id="CP043028">
    <property type="protein sequence ID" value="QFJ55478.1"/>
    <property type="molecule type" value="Genomic_DNA"/>
</dbReference>